<comment type="similarity">
    <text evidence="1">Belongs to the glycosyl hydrolase 29 family.</text>
</comment>
<dbReference type="InterPro" id="IPR008979">
    <property type="entry name" value="Galactose-bd-like_sf"/>
</dbReference>
<protein>
    <recommendedName>
        <fullName evidence="2">alpha-L-fucosidase</fullName>
        <ecNumber evidence="2">3.2.1.51</ecNumber>
    </recommendedName>
</protein>
<evidence type="ECO:0000256" key="3">
    <source>
        <dbReference type="ARBA" id="ARBA00022729"/>
    </source>
</evidence>
<accession>A0A6C0P3B9</accession>
<evidence type="ECO:0000256" key="5">
    <source>
        <dbReference type="ARBA" id="ARBA00023295"/>
    </source>
</evidence>
<dbReference type="RefSeq" id="WP_162642820.1">
    <property type="nucleotide sequence ID" value="NZ_CP048286.1"/>
</dbReference>
<proteinExistence type="inferred from homology"/>
<evidence type="ECO:0000313" key="8">
    <source>
        <dbReference type="Proteomes" id="UP000479114"/>
    </source>
</evidence>
<dbReference type="SUPFAM" id="SSF49785">
    <property type="entry name" value="Galactose-binding domain-like"/>
    <property type="match status" value="1"/>
</dbReference>
<evidence type="ECO:0000313" key="7">
    <source>
        <dbReference type="EMBL" id="QHW32979.1"/>
    </source>
</evidence>
<name>A0A6C0P3B9_9BACL</name>
<dbReference type="InterPro" id="IPR057739">
    <property type="entry name" value="Glyco_hydro_29_N"/>
</dbReference>
<keyword evidence="3" id="KW-0732">Signal</keyword>
<dbReference type="GO" id="GO:0016139">
    <property type="term" value="P:glycoside catabolic process"/>
    <property type="evidence" value="ECO:0007669"/>
    <property type="project" value="TreeGrafter"/>
</dbReference>
<dbReference type="Gene3D" id="3.20.20.80">
    <property type="entry name" value="Glycosidases"/>
    <property type="match status" value="1"/>
</dbReference>
<dbReference type="SMART" id="SM00812">
    <property type="entry name" value="Alpha_L_fucos"/>
    <property type="match status" value="1"/>
</dbReference>
<dbReference type="GO" id="GO:0004560">
    <property type="term" value="F:alpha-L-fucosidase activity"/>
    <property type="evidence" value="ECO:0007669"/>
    <property type="project" value="InterPro"/>
</dbReference>
<evidence type="ECO:0000256" key="2">
    <source>
        <dbReference type="ARBA" id="ARBA00012662"/>
    </source>
</evidence>
<keyword evidence="8" id="KW-1185">Reference proteome</keyword>
<keyword evidence="4" id="KW-0378">Hydrolase</keyword>
<evidence type="ECO:0000259" key="6">
    <source>
        <dbReference type="PROSITE" id="PS50022"/>
    </source>
</evidence>
<dbReference type="PROSITE" id="PS50022">
    <property type="entry name" value="FA58C_3"/>
    <property type="match status" value="1"/>
</dbReference>
<evidence type="ECO:0000256" key="1">
    <source>
        <dbReference type="ARBA" id="ARBA00007951"/>
    </source>
</evidence>
<dbReference type="Pfam" id="PF01120">
    <property type="entry name" value="Alpha_L_fucos"/>
    <property type="match status" value="1"/>
</dbReference>
<dbReference type="InterPro" id="IPR000421">
    <property type="entry name" value="FA58C"/>
</dbReference>
<evidence type="ECO:0000256" key="4">
    <source>
        <dbReference type="ARBA" id="ARBA00022801"/>
    </source>
</evidence>
<reference evidence="7 8" key="1">
    <citation type="submission" date="2020-02" db="EMBL/GenBank/DDBJ databases">
        <title>Paenibacillus sp. nov., isolated from rhizosphere soil of tomato.</title>
        <authorList>
            <person name="Weon H.-Y."/>
            <person name="Lee S.A."/>
        </authorList>
    </citation>
    <scope>NUCLEOTIDE SEQUENCE [LARGE SCALE GENOMIC DNA]</scope>
    <source>
        <strain evidence="7 8">14171R-81</strain>
    </source>
</reference>
<dbReference type="InterPro" id="IPR000933">
    <property type="entry name" value="Glyco_hydro_29"/>
</dbReference>
<sequence length="588" mass="66072">MNSAATEERLRTWYRDARIGLFLHWGMRTGDYDKDPFDSETPYAYETVEDFEQAAADNGWSAQRWVTTAVRLKAKYITLATFHCDMGYLKIWPSDVPGSPCTKRDYLREVIDAATAEGIRIVIYINRDSKHAFHHGIQWLDREAYRAYKGDEQVDIIARDGWLTYSMDVMFELLDRYPEVAGFWFDGYHDKLEAQDVFARLHARREDLILINNDFSDAPVADEDAMALEDFGKDCTPEFDYASGTWVGPHDKEFAFKMKWDWFYLGEGKPDWGAYELNYANVASDQEFVKRIVTIAGSSWNAHLGYGPKIGGDFPEVVNSFTAHFEQYLSWASESIYGTYGGGYDHGGFPPGYWQDGAYGVTTLVPGERVHYLHVLTPPGGSQLTLPDAGYAVERVLDLKTAEPLAFSQQDGWLTISSPSWDAVDRDGDRVLKLTVSAEVGVVPRNEITVSTRWEMPYAPASNVLDSHYDRYFRSAMAGQWPQSLTFSLADKTELRGISLVQPETGAAGEGGGYAAPVSERIKAYEIYVSDDGETWGEAVASGELRNQRGKQVILFPSVSASYLRLTAKNNFGGTGTFQLISAELLKH</sequence>
<dbReference type="Pfam" id="PF00754">
    <property type="entry name" value="F5_F8_type_C"/>
    <property type="match status" value="1"/>
</dbReference>
<dbReference type="Proteomes" id="UP000479114">
    <property type="component" value="Chromosome"/>
</dbReference>
<keyword evidence="5" id="KW-0326">Glycosidase</keyword>
<dbReference type="GO" id="GO:0005764">
    <property type="term" value="C:lysosome"/>
    <property type="evidence" value="ECO:0007669"/>
    <property type="project" value="TreeGrafter"/>
</dbReference>
<dbReference type="EMBL" id="CP048286">
    <property type="protein sequence ID" value="QHW32979.1"/>
    <property type="molecule type" value="Genomic_DNA"/>
</dbReference>
<dbReference type="KEGG" id="prz:GZH47_20730"/>
<dbReference type="GO" id="GO:0006004">
    <property type="term" value="P:fucose metabolic process"/>
    <property type="evidence" value="ECO:0007669"/>
    <property type="project" value="TreeGrafter"/>
</dbReference>
<gene>
    <name evidence="7" type="ORF">GZH47_20730</name>
</gene>
<dbReference type="PANTHER" id="PTHR10030:SF37">
    <property type="entry name" value="ALPHA-L-FUCOSIDASE-RELATED"/>
    <property type="match status" value="1"/>
</dbReference>
<feature type="domain" description="F5/8 type C" evidence="6">
    <location>
        <begin position="431"/>
        <end position="588"/>
    </location>
</feature>
<dbReference type="InterPro" id="IPR017853">
    <property type="entry name" value="GH"/>
</dbReference>
<dbReference type="Gene3D" id="2.60.120.260">
    <property type="entry name" value="Galactose-binding domain-like"/>
    <property type="match status" value="1"/>
</dbReference>
<dbReference type="PANTHER" id="PTHR10030">
    <property type="entry name" value="ALPHA-L-FUCOSIDASE"/>
    <property type="match status" value="1"/>
</dbReference>
<dbReference type="AlphaFoldDB" id="A0A6C0P3B9"/>
<dbReference type="EC" id="3.2.1.51" evidence="2"/>
<dbReference type="SUPFAM" id="SSF51445">
    <property type="entry name" value="(Trans)glycosidases"/>
    <property type="match status" value="1"/>
</dbReference>
<organism evidence="7 8">
    <name type="scientific">Paenibacillus rhizovicinus</name>
    <dbReference type="NCBI Taxonomy" id="2704463"/>
    <lineage>
        <taxon>Bacteria</taxon>
        <taxon>Bacillati</taxon>
        <taxon>Bacillota</taxon>
        <taxon>Bacilli</taxon>
        <taxon>Bacillales</taxon>
        <taxon>Paenibacillaceae</taxon>
        <taxon>Paenibacillus</taxon>
    </lineage>
</organism>